<feature type="domain" description="Antitoxin Xre/MbcA/ParS-like toxin-binding" evidence="1">
    <location>
        <begin position="112"/>
        <end position="160"/>
    </location>
</feature>
<evidence type="ECO:0000313" key="3">
    <source>
        <dbReference type="Proteomes" id="UP000254535"/>
    </source>
</evidence>
<evidence type="ECO:0000259" key="1">
    <source>
        <dbReference type="Pfam" id="PF09722"/>
    </source>
</evidence>
<proteinExistence type="predicted"/>
<dbReference type="Proteomes" id="UP000254535">
    <property type="component" value="Chromosome"/>
</dbReference>
<sequence length="163" mass="18286">MEDVALPSAKVPRLTGLNKVEGKPVDLLVHGRNIGDDAMLIVHLTDEGFELSDVVDMLSTSELYQQGDVVKRITGKSVRTVRRLLKEGKPVRLDPQQSVIAYQYALVLELAIRAFGGQPQAEEWMQKSSTYFYGHVPLELTLHPLGFQMVEQYLSQVIYGVYP</sequence>
<accession>A0A345V5W1</accession>
<organism evidence="2 3">
    <name type="scientific">Pseudomonas fluorescens</name>
    <dbReference type="NCBI Taxonomy" id="294"/>
    <lineage>
        <taxon>Bacteria</taxon>
        <taxon>Pseudomonadati</taxon>
        <taxon>Pseudomonadota</taxon>
        <taxon>Gammaproteobacteria</taxon>
        <taxon>Pseudomonadales</taxon>
        <taxon>Pseudomonadaceae</taxon>
        <taxon>Pseudomonas</taxon>
    </lineage>
</organism>
<name>A0A345V5W1_PSEFL</name>
<dbReference type="EMBL" id="CP022313">
    <property type="protein sequence ID" value="AXJ08113.1"/>
    <property type="molecule type" value="Genomic_DNA"/>
</dbReference>
<dbReference type="RefSeq" id="WP_115079957.1">
    <property type="nucleotide sequence ID" value="NZ_CP022313.1"/>
</dbReference>
<evidence type="ECO:0000313" key="2">
    <source>
        <dbReference type="EMBL" id="AXJ08113.1"/>
    </source>
</evidence>
<dbReference type="Pfam" id="PF09722">
    <property type="entry name" value="Xre_MbcA_ParS_C"/>
    <property type="match status" value="1"/>
</dbReference>
<dbReference type="InterPro" id="IPR024467">
    <property type="entry name" value="Xre/MbcA/ParS-like_toxin-bd"/>
</dbReference>
<protein>
    <recommendedName>
        <fullName evidence="1">Antitoxin Xre/MbcA/ParS-like toxin-binding domain-containing protein</fullName>
    </recommendedName>
</protein>
<dbReference type="AlphaFoldDB" id="A0A345V5W1"/>
<reference evidence="2 3" key="1">
    <citation type="submission" date="2017-07" db="EMBL/GenBank/DDBJ databases">
        <title>Genome sequence of Pseudomonas NEP1.</title>
        <authorList>
            <person name="Nascimento F.X."/>
        </authorList>
    </citation>
    <scope>NUCLEOTIDE SEQUENCE [LARGE SCALE GENOMIC DNA]</scope>
    <source>
        <strain evidence="2 3">NEP1</strain>
    </source>
</reference>
<gene>
    <name evidence="2" type="ORF">CFN16_14895</name>
</gene>